<name>A0A8S0SR84_OLEEU</name>
<dbReference type="AlphaFoldDB" id="A0A8S0SR84"/>
<evidence type="ECO:0000256" key="1">
    <source>
        <dbReference type="ARBA" id="ARBA00010838"/>
    </source>
</evidence>
<feature type="compositionally biased region" description="Basic and acidic residues" evidence="3">
    <location>
        <begin position="153"/>
        <end position="172"/>
    </location>
</feature>
<dbReference type="InterPro" id="IPR017853">
    <property type="entry name" value="GH"/>
</dbReference>
<reference evidence="4 5" key="1">
    <citation type="submission" date="2019-12" db="EMBL/GenBank/DDBJ databases">
        <authorList>
            <person name="Alioto T."/>
            <person name="Alioto T."/>
            <person name="Gomez Garrido J."/>
        </authorList>
    </citation>
    <scope>NUCLEOTIDE SEQUENCE [LARGE SCALE GENOMIC DNA]</scope>
</reference>
<keyword evidence="5" id="KW-1185">Reference proteome</keyword>
<dbReference type="Pfam" id="PF00232">
    <property type="entry name" value="Glyco_hydro_1"/>
    <property type="match status" value="1"/>
</dbReference>
<dbReference type="GO" id="GO:0005975">
    <property type="term" value="P:carbohydrate metabolic process"/>
    <property type="evidence" value="ECO:0007669"/>
    <property type="project" value="InterPro"/>
</dbReference>
<dbReference type="Gene3D" id="3.20.20.80">
    <property type="entry name" value="Glycosidases"/>
    <property type="match status" value="1"/>
</dbReference>
<feature type="non-terminal residue" evidence="4">
    <location>
        <position position="1"/>
    </location>
</feature>
<proteinExistence type="inferred from homology"/>
<sequence length="196" mass="21575">VSDFLRDDSDTGGSIGSLELIRSPSLSQFSTLSPSLTALSITTFTDSITTQTGVSSFYVYPRGLRDLLDYTKQKYKNPTIYIMENVKHGTNDPQREIFYHRHLLAITEAIEDDGVNVKGFFPWSLLDNYEWGSGYTQKFETSGGPGKCNGAGENRESPDLCTDETKDPRVEAPELESIAASPMPFLDAKGAMSPPS</sequence>
<protein>
    <submittedName>
        <fullName evidence="4">Beta-glucosidase 12-like</fullName>
    </submittedName>
</protein>
<comment type="similarity">
    <text evidence="1 2">Belongs to the glycosyl hydrolase 1 family.</text>
</comment>
<evidence type="ECO:0000256" key="3">
    <source>
        <dbReference type="SAM" id="MobiDB-lite"/>
    </source>
</evidence>
<evidence type="ECO:0000256" key="2">
    <source>
        <dbReference type="RuleBase" id="RU003690"/>
    </source>
</evidence>
<feature type="region of interest" description="Disordered" evidence="3">
    <location>
        <begin position="140"/>
        <end position="196"/>
    </location>
</feature>
<accession>A0A8S0SR84</accession>
<evidence type="ECO:0000313" key="4">
    <source>
        <dbReference type="EMBL" id="CAA2994941.1"/>
    </source>
</evidence>
<comment type="caution">
    <text evidence="4">The sequence shown here is derived from an EMBL/GenBank/DDBJ whole genome shotgun (WGS) entry which is preliminary data.</text>
</comment>
<dbReference type="PRINTS" id="PR00131">
    <property type="entry name" value="GLHYDRLASE1"/>
</dbReference>
<gene>
    <name evidence="4" type="ORF">OLEA9_A001938</name>
</gene>
<dbReference type="InterPro" id="IPR001360">
    <property type="entry name" value="Glyco_hydro_1"/>
</dbReference>
<dbReference type="Gramene" id="OE9A001938T1">
    <property type="protein sequence ID" value="OE9A001938C1"/>
    <property type="gene ID" value="OE9A001938"/>
</dbReference>
<evidence type="ECO:0000313" key="5">
    <source>
        <dbReference type="Proteomes" id="UP000594638"/>
    </source>
</evidence>
<dbReference type="SUPFAM" id="SSF51445">
    <property type="entry name" value="(Trans)glycosidases"/>
    <property type="match status" value="1"/>
</dbReference>
<dbReference type="Proteomes" id="UP000594638">
    <property type="component" value="Unassembled WGS sequence"/>
</dbReference>
<organism evidence="4 5">
    <name type="scientific">Olea europaea subsp. europaea</name>
    <dbReference type="NCBI Taxonomy" id="158383"/>
    <lineage>
        <taxon>Eukaryota</taxon>
        <taxon>Viridiplantae</taxon>
        <taxon>Streptophyta</taxon>
        <taxon>Embryophyta</taxon>
        <taxon>Tracheophyta</taxon>
        <taxon>Spermatophyta</taxon>
        <taxon>Magnoliopsida</taxon>
        <taxon>eudicotyledons</taxon>
        <taxon>Gunneridae</taxon>
        <taxon>Pentapetalae</taxon>
        <taxon>asterids</taxon>
        <taxon>lamiids</taxon>
        <taxon>Lamiales</taxon>
        <taxon>Oleaceae</taxon>
        <taxon>Oleeae</taxon>
        <taxon>Olea</taxon>
    </lineage>
</organism>
<dbReference type="PANTHER" id="PTHR10353:SF318">
    <property type="entry name" value="BETA-GLUCOSIDASE 31-RELATED"/>
    <property type="match status" value="1"/>
</dbReference>
<dbReference type="GO" id="GO:0008422">
    <property type="term" value="F:beta-glucosidase activity"/>
    <property type="evidence" value="ECO:0007669"/>
    <property type="project" value="TreeGrafter"/>
</dbReference>
<dbReference type="EMBL" id="CACTIH010005486">
    <property type="protein sequence ID" value="CAA2994941.1"/>
    <property type="molecule type" value="Genomic_DNA"/>
</dbReference>
<dbReference type="PANTHER" id="PTHR10353">
    <property type="entry name" value="GLYCOSYL HYDROLASE"/>
    <property type="match status" value="1"/>
</dbReference>
<dbReference type="OrthoDB" id="65569at2759"/>